<dbReference type="InterPro" id="IPR012198">
    <property type="entry name" value="cAMP_dep_PK_reg_su"/>
</dbReference>
<gene>
    <name evidence="9" type="ORF">PPENT_87.1.T1410087</name>
</gene>
<dbReference type="AlphaFoldDB" id="A0A8S1XWD4"/>
<reference evidence="9" key="1">
    <citation type="submission" date="2021-01" db="EMBL/GenBank/DDBJ databases">
        <authorList>
            <consortium name="Genoscope - CEA"/>
            <person name="William W."/>
        </authorList>
    </citation>
    <scope>NUCLEOTIDE SEQUENCE</scope>
</reference>
<comment type="caution">
    <text evidence="9">The sequence shown here is derived from an EMBL/GenBank/DDBJ whole genome shotgun (WGS) entry which is preliminary data.</text>
</comment>
<dbReference type="InterPro" id="IPR000595">
    <property type="entry name" value="cNMP-bd_dom"/>
</dbReference>
<sequence>MNKKERIAKYKDKINDVIHKMMYELFKSQPENYIDWMIQYLESVKIQSSKTLQTQIAIEYNLSSDEEENEEIDELPLPAKNAKTFRSSVSAEVFGVHNKKENFIPRVIPKTEEQKQQILEKLMKVFMFQALGQHEQEIVVNAMEEKHYSKDDWVINQGDDGAELYIVFSGELDCFRRMKPTDSEPKFLKSYKPGDMFGELSLLYNSPRAASIQAKMDSVLFALDRSTFNNIVKDATIKKRLQYEEVLSKVELLHSMETYEKTQICDGLKEQSYQKGDVIIQEGEEGDKFYMVAEGTLVAFKNNNGNQEEVLRYQTGDYFGELALIHKVPRQATIIAETYCVVVYLDSNSFLRLLGPVEDILKRNAETYKKFITN</sequence>
<dbReference type="InterPro" id="IPR018488">
    <property type="entry name" value="cNMP-bd_CS"/>
</dbReference>
<dbReference type="GO" id="GO:0034236">
    <property type="term" value="F:protein kinase A catalytic subunit binding"/>
    <property type="evidence" value="ECO:0007669"/>
    <property type="project" value="TreeGrafter"/>
</dbReference>
<accession>A0A8S1XWD4</accession>
<evidence type="ECO:0000256" key="3">
    <source>
        <dbReference type="ARBA" id="ARBA00022553"/>
    </source>
</evidence>
<keyword evidence="4" id="KW-0116">cAMP-binding</keyword>
<dbReference type="OrthoDB" id="417078at2759"/>
<dbReference type="PROSITE" id="PS00889">
    <property type="entry name" value="CNMP_BINDING_2"/>
    <property type="match status" value="2"/>
</dbReference>
<dbReference type="CDD" id="cd00038">
    <property type="entry name" value="CAP_ED"/>
    <property type="match status" value="2"/>
</dbReference>
<organism evidence="9 10">
    <name type="scientific">Paramecium pentaurelia</name>
    <dbReference type="NCBI Taxonomy" id="43138"/>
    <lineage>
        <taxon>Eukaryota</taxon>
        <taxon>Sar</taxon>
        <taxon>Alveolata</taxon>
        <taxon>Ciliophora</taxon>
        <taxon>Intramacronucleata</taxon>
        <taxon>Oligohymenophorea</taxon>
        <taxon>Peniculida</taxon>
        <taxon>Parameciidae</taxon>
        <taxon>Paramecium</taxon>
    </lineage>
</organism>
<evidence type="ECO:0000313" key="10">
    <source>
        <dbReference type="Proteomes" id="UP000689195"/>
    </source>
</evidence>
<evidence type="ECO:0000256" key="4">
    <source>
        <dbReference type="ARBA" id="ARBA00022566"/>
    </source>
</evidence>
<dbReference type="SMART" id="SM00100">
    <property type="entry name" value="cNMP"/>
    <property type="match status" value="2"/>
</dbReference>
<dbReference type="PROSITE" id="PS50042">
    <property type="entry name" value="CNMP_BINDING_3"/>
    <property type="match status" value="2"/>
</dbReference>
<evidence type="ECO:0000256" key="2">
    <source>
        <dbReference type="ARBA" id="ARBA00020355"/>
    </source>
</evidence>
<keyword evidence="10" id="KW-1185">Reference proteome</keyword>
<dbReference type="PIRSF" id="PIRSF000548">
    <property type="entry name" value="PK_regulatory"/>
    <property type="match status" value="1"/>
</dbReference>
<dbReference type="EMBL" id="CAJJDO010000141">
    <property type="protein sequence ID" value="CAD8205653.1"/>
    <property type="molecule type" value="Genomic_DNA"/>
</dbReference>
<dbReference type="GO" id="GO:0004862">
    <property type="term" value="F:cAMP-dependent protein kinase inhibitor activity"/>
    <property type="evidence" value="ECO:0007669"/>
    <property type="project" value="TreeGrafter"/>
</dbReference>
<dbReference type="FunFam" id="2.60.120.10:FF:000006">
    <property type="entry name" value="cAMP-dependent protein kinase type I-alpha regulatory subunit"/>
    <property type="match status" value="1"/>
</dbReference>
<keyword evidence="5" id="KW-0677">Repeat</keyword>
<dbReference type="FunFam" id="2.60.120.10:FF:000039">
    <property type="entry name" value="cAMP-dependent protein kinase regulatory subunit"/>
    <property type="match status" value="1"/>
</dbReference>
<keyword evidence="6" id="KW-0547">Nucleotide-binding</keyword>
<feature type="domain" description="Cyclic nucleotide-binding" evidence="8">
    <location>
        <begin position="252"/>
        <end position="371"/>
    </location>
</feature>
<evidence type="ECO:0000259" key="8">
    <source>
        <dbReference type="PROSITE" id="PS50042"/>
    </source>
</evidence>
<dbReference type="PROSITE" id="PS00888">
    <property type="entry name" value="CNMP_BINDING_1"/>
    <property type="match status" value="2"/>
</dbReference>
<dbReference type="Proteomes" id="UP000689195">
    <property type="component" value="Unassembled WGS sequence"/>
</dbReference>
<evidence type="ECO:0000313" key="9">
    <source>
        <dbReference type="EMBL" id="CAD8205653.1"/>
    </source>
</evidence>
<evidence type="ECO:0000256" key="1">
    <source>
        <dbReference type="ARBA" id="ARBA00005753"/>
    </source>
</evidence>
<keyword evidence="7" id="KW-0114">cAMP</keyword>
<evidence type="ECO:0000256" key="5">
    <source>
        <dbReference type="ARBA" id="ARBA00022737"/>
    </source>
</evidence>
<dbReference type="GO" id="GO:0033554">
    <property type="term" value="P:cellular response to stress"/>
    <property type="evidence" value="ECO:0007669"/>
    <property type="project" value="UniProtKB-ARBA"/>
</dbReference>
<evidence type="ECO:0000256" key="7">
    <source>
        <dbReference type="ARBA" id="ARBA00023149"/>
    </source>
</evidence>
<protein>
    <recommendedName>
        <fullName evidence="2">cAMP-dependent protein kinase regulatory subunit</fullName>
    </recommendedName>
</protein>
<dbReference type="InterPro" id="IPR050503">
    <property type="entry name" value="cAMP-dep_PK_reg_su-like"/>
</dbReference>
<dbReference type="PANTHER" id="PTHR11635">
    <property type="entry name" value="CAMP-DEPENDENT PROTEIN KINASE REGULATORY CHAIN"/>
    <property type="match status" value="1"/>
</dbReference>
<keyword evidence="3" id="KW-0597">Phosphoprotein</keyword>
<dbReference type="GO" id="GO:0030552">
    <property type="term" value="F:cAMP binding"/>
    <property type="evidence" value="ECO:0007669"/>
    <property type="project" value="UniProtKB-KW"/>
</dbReference>
<evidence type="ECO:0000256" key="6">
    <source>
        <dbReference type="ARBA" id="ARBA00022741"/>
    </source>
</evidence>
<comment type="similarity">
    <text evidence="1">Belongs to the cAMP-dependent kinase regulatory chain family.</text>
</comment>
<dbReference type="GO" id="GO:0005952">
    <property type="term" value="C:cAMP-dependent protein kinase complex"/>
    <property type="evidence" value="ECO:0007669"/>
    <property type="project" value="InterPro"/>
</dbReference>
<feature type="domain" description="Cyclic nucleotide-binding" evidence="8">
    <location>
        <begin position="127"/>
        <end position="249"/>
    </location>
</feature>
<dbReference type="PANTHER" id="PTHR11635:SF152">
    <property type="entry name" value="CAMP-DEPENDENT PROTEIN KINASE TYPE I REGULATORY SUBUNIT-RELATED"/>
    <property type="match status" value="1"/>
</dbReference>
<dbReference type="Pfam" id="PF00027">
    <property type="entry name" value="cNMP_binding"/>
    <property type="match status" value="2"/>
</dbReference>
<dbReference type="GO" id="GO:0005829">
    <property type="term" value="C:cytosol"/>
    <property type="evidence" value="ECO:0007669"/>
    <property type="project" value="TreeGrafter"/>
</dbReference>
<proteinExistence type="inferred from homology"/>
<name>A0A8S1XWD4_9CILI</name>